<keyword evidence="2" id="KW-0808">Transferase</keyword>
<dbReference type="STRING" id="105231.A0A1Y1IW10"/>
<dbReference type="Gene3D" id="3.40.50.150">
    <property type="entry name" value="Vaccinia Virus protein VP39"/>
    <property type="match status" value="1"/>
</dbReference>
<evidence type="ECO:0000259" key="3">
    <source>
        <dbReference type="Pfam" id="PF03781"/>
    </source>
</evidence>
<keyword evidence="1" id="KW-0489">Methyltransferase</keyword>
<dbReference type="Pfam" id="PF03781">
    <property type="entry name" value="FGE-sulfatase"/>
    <property type="match status" value="1"/>
</dbReference>
<dbReference type="InterPro" id="IPR019257">
    <property type="entry name" value="MeTrfase_dom"/>
</dbReference>
<keyword evidence="6" id="KW-1185">Reference proteome</keyword>
<dbReference type="Pfam" id="PF10017">
    <property type="entry name" value="Methyltransf_33"/>
    <property type="match status" value="1"/>
</dbReference>
<evidence type="ECO:0000259" key="4">
    <source>
        <dbReference type="Pfam" id="PF10017"/>
    </source>
</evidence>
<dbReference type="EMBL" id="DF238144">
    <property type="protein sequence ID" value="GAQ92907.1"/>
    <property type="molecule type" value="Genomic_DNA"/>
</dbReference>
<dbReference type="PANTHER" id="PTHR43397">
    <property type="entry name" value="ERGOTHIONEINE BIOSYNTHESIS PROTEIN 1"/>
    <property type="match status" value="1"/>
</dbReference>
<accession>A0A1Y1IW10</accession>
<dbReference type="InterPro" id="IPR051128">
    <property type="entry name" value="EgtD_Methyltrsf_superfamily"/>
</dbReference>
<evidence type="ECO:0000313" key="5">
    <source>
        <dbReference type="EMBL" id="GAQ92907.1"/>
    </source>
</evidence>
<evidence type="ECO:0000256" key="2">
    <source>
        <dbReference type="ARBA" id="ARBA00022679"/>
    </source>
</evidence>
<dbReference type="InterPro" id="IPR005532">
    <property type="entry name" value="SUMF_dom"/>
</dbReference>
<evidence type="ECO:0000313" key="6">
    <source>
        <dbReference type="Proteomes" id="UP000054558"/>
    </source>
</evidence>
<proteinExistence type="predicted"/>
<feature type="domain" description="Histidine-specific methyltransferase SAM-dependent" evidence="4">
    <location>
        <begin position="9"/>
        <end position="310"/>
    </location>
</feature>
<dbReference type="GO" id="GO:0052706">
    <property type="term" value="F:L-histidine N(alpha)-methyltransferase activity"/>
    <property type="evidence" value="ECO:0000318"/>
    <property type="project" value="GO_Central"/>
</dbReference>
<dbReference type="InterPro" id="IPR042095">
    <property type="entry name" value="SUMF_sf"/>
</dbReference>
<feature type="domain" description="Sulfatase-modifying factor enzyme-like" evidence="3">
    <location>
        <begin position="488"/>
        <end position="628"/>
    </location>
</feature>
<dbReference type="Proteomes" id="UP000054558">
    <property type="component" value="Unassembled WGS sequence"/>
</dbReference>
<protein>
    <submittedName>
        <fullName evidence="5">DUF323 domain protein</fullName>
    </submittedName>
</protein>
<dbReference type="PANTHER" id="PTHR43397:SF1">
    <property type="entry name" value="ERGOTHIONEINE BIOSYNTHESIS PROTEIN 1"/>
    <property type="match status" value="1"/>
</dbReference>
<sequence length="718" mass="81601">MPTICPQGLLAGLRGSPKTVPCSYLYDKKGSELYEQITELEEYYPFRAEQAILEKNADDIVSHVPKGSVIVELGCGTARKTGLLLSALIKRDGASKFAGIDVSASFLEEAKTNLMSLVTGLKAEDIDLVEAEYITGLQKVRQLHPTENLCIMWLGSSVGNLTNDGAAQFFKDMLVAAGQKSQVFLCTDLWKDKKVLHAAYHDSRGVTEEFILNGLRNALLSLGLAPERLDAAMKNWVYEVVVSAKMRRVEMWVQFKEGLEVFPGKNGEAIRIAPGERLLMELSRKFTVGDINRLASVSGYYVQAAWRTRQYGVQMLLPMQEALRRCWQDTDDFFLKQVKDWSVQPISMRHPFLFYYGHVNSFTKIKALPHVTPSPDDVTFSRGIDPVVLDPSKCHSHPEVPPQWPSREEVMRYVAHTREAVMEAVEAHKCSPRMLQMGLEHERMHQETLMYMLTQAKRLEWERDPPAELPRAVALARDWAKKWVRPDVRVLAGRVTLGVSEDDAGAFVWDNEGPPLETSVPLDFMVASDPVTVGQWRNFIVERKGYEMDQWWDATDLAFFRANGLSQPATWSHVKGDFYVHRPDGVFHWTQVAHEPVLVSLSEALAFCKSLGYRIMSEAEYQRVADTDVQNRVRCLKEAGWEWTSSRFAPFPGFKPMPEYPEYSTDFFDDCHFVLRGSSSVTHPAMKRDSFRNYYQKQYPYMFAKFRLCSSVHSVAGG</sequence>
<dbReference type="SUPFAM" id="SSF56436">
    <property type="entry name" value="C-type lectin-like"/>
    <property type="match status" value="1"/>
</dbReference>
<dbReference type="OMA" id="FKHWHPT"/>
<reference evidence="5 6" key="1">
    <citation type="journal article" date="2014" name="Nat. Commun.">
        <title>Klebsormidium flaccidum genome reveals primary factors for plant terrestrial adaptation.</title>
        <authorList>
            <person name="Hori K."/>
            <person name="Maruyama F."/>
            <person name="Fujisawa T."/>
            <person name="Togashi T."/>
            <person name="Yamamoto N."/>
            <person name="Seo M."/>
            <person name="Sato S."/>
            <person name="Yamada T."/>
            <person name="Mori H."/>
            <person name="Tajima N."/>
            <person name="Moriyama T."/>
            <person name="Ikeuchi M."/>
            <person name="Watanabe M."/>
            <person name="Wada H."/>
            <person name="Kobayashi K."/>
            <person name="Saito M."/>
            <person name="Masuda T."/>
            <person name="Sasaki-Sekimoto Y."/>
            <person name="Mashiguchi K."/>
            <person name="Awai K."/>
            <person name="Shimojima M."/>
            <person name="Masuda S."/>
            <person name="Iwai M."/>
            <person name="Nobusawa T."/>
            <person name="Narise T."/>
            <person name="Kondo S."/>
            <person name="Saito H."/>
            <person name="Sato R."/>
            <person name="Murakawa M."/>
            <person name="Ihara Y."/>
            <person name="Oshima-Yamada Y."/>
            <person name="Ohtaka K."/>
            <person name="Satoh M."/>
            <person name="Sonobe K."/>
            <person name="Ishii M."/>
            <person name="Ohtani R."/>
            <person name="Kanamori-Sato M."/>
            <person name="Honoki R."/>
            <person name="Miyazaki D."/>
            <person name="Mochizuki H."/>
            <person name="Umetsu J."/>
            <person name="Higashi K."/>
            <person name="Shibata D."/>
            <person name="Kamiya Y."/>
            <person name="Sato N."/>
            <person name="Nakamura Y."/>
            <person name="Tabata S."/>
            <person name="Ida S."/>
            <person name="Kurokawa K."/>
            <person name="Ohta H."/>
        </authorList>
    </citation>
    <scope>NUCLEOTIDE SEQUENCE [LARGE SCALE GENOMIC DNA]</scope>
    <source>
        <strain evidence="5 6">NIES-2285</strain>
    </source>
</reference>
<dbReference type="GO" id="GO:0032259">
    <property type="term" value="P:methylation"/>
    <property type="evidence" value="ECO:0007669"/>
    <property type="project" value="UniProtKB-KW"/>
</dbReference>
<dbReference type="OrthoDB" id="659at2759"/>
<organism evidence="5 6">
    <name type="scientific">Klebsormidium nitens</name>
    <name type="common">Green alga</name>
    <name type="synonym">Ulothrix nitens</name>
    <dbReference type="NCBI Taxonomy" id="105231"/>
    <lineage>
        <taxon>Eukaryota</taxon>
        <taxon>Viridiplantae</taxon>
        <taxon>Streptophyta</taxon>
        <taxon>Klebsormidiophyceae</taxon>
        <taxon>Klebsormidiales</taxon>
        <taxon>Klebsormidiaceae</taxon>
        <taxon>Klebsormidium</taxon>
    </lineage>
</organism>
<evidence type="ECO:0000256" key="1">
    <source>
        <dbReference type="ARBA" id="ARBA00022603"/>
    </source>
</evidence>
<gene>
    <name evidence="5" type="ORF">KFL_011950010</name>
</gene>
<dbReference type="InterPro" id="IPR016187">
    <property type="entry name" value="CTDL_fold"/>
</dbReference>
<dbReference type="AlphaFoldDB" id="A0A1Y1IW10"/>
<dbReference type="InterPro" id="IPR029063">
    <property type="entry name" value="SAM-dependent_MTases_sf"/>
</dbReference>
<dbReference type="SUPFAM" id="SSF53335">
    <property type="entry name" value="S-adenosyl-L-methionine-dependent methyltransferases"/>
    <property type="match status" value="1"/>
</dbReference>
<name>A0A1Y1IW10_KLENI</name>
<dbReference type="Gene3D" id="3.90.1580.10">
    <property type="entry name" value="paralog of FGE (formylglycine-generating enzyme)"/>
    <property type="match status" value="1"/>
</dbReference>